<dbReference type="GO" id="GO:0006508">
    <property type="term" value="P:proteolysis"/>
    <property type="evidence" value="ECO:0007669"/>
    <property type="project" value="UniProtKB-UniRule"/>
</dbReference>
<comment type="function">
    <text evidence="7">Degrades oligopeptides.</text>
</comment>
<evidence type="ECO:0000256" key="1">
    <source>
        <dbReference type="ARBA" id="ARBA00004496"/>
    </source>
</evidence>
<dbReference type="Gene3D" id="2.120.10.60">
    <property type="entry name" value="Tricorn protease N-terminal domain"/>
    <property type="match status" value="2"/>
</dbReference>
<dbReference type="SUPFAM" id="SSF50156">
    <property type="entry name" value="PDZ domain-like"/>
    <property type="match status" value="1"/>
</dbReference>
<dbReference type="SUPFAM" id="SSF52096">
    <property type="entry name" value="ClpP/crotonase"/>
    <property type="match status" value="1"/>
</dbReference>
<dbReference type="PANTHER" id="PTHR43253:SF1">
    <property type="entry name" value="TRICORN PROTEASE HOMOLOG 2-RELATED"/>
    <property type="match status" value="1"/>
</dbReference>
<evidence type="ECO:0000313" key="12">
    <source>
        <dbReference type="Proteomes" id="UP000263900"/>
    </source>
</evidence>
<keyword evidence="6 7" id="KW-0720">Serine protease</keyword>
<evidence type="ECO:0000256" key="8">
    <source>
        <dbReference type="PIRSR" id="PIRSR036421-1"/>
    </source>
</evidence>
<evidence type="ECO:0000256" key="2">
    <source>
        <dbReference type="ARBA" id="ARBA00008524"/>
    </source>
</evidence>
<feature type="active site" description="Nucleophile" evidence="8">
    <location>
        <position position="983"/>
    </location>
</feature>
<keyword evidence="5 7" id="KW-0378">Hydrolase</keyword>
<evidence type="ECO:0000256" key="7">
    <source>
        <dbReference type="PIRNR" id="PIRNR036421"/>
    </source>
</evidence>
<dbReference type="OrthoDB" id="9815657at2"/>
<evidence type="ECO:0000256" key="5">
    <source>
        <dbReference type="ARBA" id="ARBA00022801"/>
    </source>
</evidence>
<keyword evidence="12" id="KW-1185">Reference proteome</keyword>
<dbReference type="InterPro" id="IPR029045">
    <property type="entry name" value="ClpP/crotonase-like_dom_sf"/>
</dbReference>
<dbReference type="GO" id="GO:0005737">
    <property type="term" value="C:cytoplasm"/>
    <property type="evidence" value="ECO:0007669"/>
    <property type="project" value="UniProtKB-SubCell"/>
</dbReference>
<keyword evidence="4 7" id="KW-0645">Protease</keyword>
<dbReference type="AlphaFoldDB" id="A0A3B7MVI3"/>
<dbReference type="GO" id="GO:0008236">
    <property type="term" value="F:serine-type peptidase activity"/>
    <property type="evidence" value="ECO:0007669"/>
    <property type="project" value="UniProtKB-UniRule"/>
</dbReference>
<comment type="subcellular location">
    <subcellularLocation>
        <location evidence="1 7">Cytoplasm</location>
    </subcellularLocation>
</comment>
<dbReference type="EC" id="3.4.21.-" evidence="7"/>
<name>A0A3B7MVI3_9BACT</name>
<comment type="similarity">
    <text evidence="2 7">Belongs to the peptidase S41B family.</text>
</comment>
<reference evidence="11 12" key="1">
    <citation type="submission" date="2018-09" db="EMBL/GenBank/DDBJ databases">
        <title>Genome sequencing of strain 6GH32-13.</title>
        <authorList>
            <person name="Weon H.-Y."/>
            <person name="Heo J."/>
            <person name="Kwon S.-W."/>
        </authorList>
    </citation>
    <scope>NUCLEOTIDE SEQUENCE [LARGE SCALE GENOMIC DNA]</scope>
    <source>
        <strain evidence="11 12">5GH32-13</strain>
    </source>
</reference>
<accession>A0A3B7MVI3</accession>
<dbReference type="InterPro" id="IPR036034">
    <property type="entry name" value="PDZ_sf"/>
</dbReference>
<evidence type="ECO:0000313" key="11">
    <source>
        <dbReference type="EMBL" id="AXY77403.1"/>
    </source>
</evidence>
<proteinExistence type="inferred from homology"/>
<dbReference type="RefSeq" id="WP_119053279.1">
    <property type="nucleotide sequence ID" value="NZ_CP032157.1"/>
</dbReference>
<gene>
    <name evidence="11" type="ORF">D3H65_26990</name>
</gene>
<dbReference type="PANTHER" id="PTHR43253">
    <property type="entry name" value="TRICORN PROTEASE HOMOLOG 2-RELATED"/>
    <property type="match status" value="1"/>
</dbReference>
<dbReference type="Pfam" id="PF14684">
    <property type="entry name" value="Tricorn_C1"/>
    <property type="match status" value="1"/>
</dbReference>
<dbReference type="SUPFAM" id="SSF69304">
    <property type="entry name" value="Tricorn protease N-terminal domain"/>
    <property type="match status" value="2"/>
</dbReference>
<feature type="site" description="Transition state stabilizer; via amide nitrogen" evidence="9">
    <location>
        <position position="984"/>
    </location>
</feature>
<organism evidence="11 12">
    <name type="scientific">Paraflavitalea soli</name>
    <dbReference type="NCBI Taxonomy" id="2315862"/>
    <lineage>
        <taxon>Bacteria</taxon>
        <taxon>Pseudomonadati</taxon>
        <taxon>Bacteroidota</taxon>
        <taxon>Chitinophagia</taxon>
        <taxon>Chitinophagales</taxon>
        <taxon>Chitinophagaceae</taxon>
        <taxon>Paraflavitalea</taxon>
    </lineage>
</organism>
<dbReference type="InterPro" id="IPR012393">
    <property type="entry name" value="Tricorn_protease"/>
</dbReference>
<dbReference type="EMBL" id="CP032157">
    <property type="protein sequence ID" value="AXY77403.1"/>
    <property type="molecule type" value="Genomic_DNA"/>
</dbReference>
<dbReference type="KEGG" id="pseg:D3H65_26990"/>
<dbReference type="Gene3D" id="3.30.750.44">
    <property type="match status" value="1"/>
</dbReference>
<evidence type="ECO:0000259" key="10">
    <source>
        <dbReference type="SMART" id="SM00245"/>
    </source>
</evidence>
<keyword evidence="3 7" id="KW-0963">Cytoplasm</keyword>
<dbReference type="PIRSF" id="PIRSF036421">
    <property type="entry name" value="Tricorn_protease"/>
    <property type="match status" value="1"/>
</dbReference>
<feature type="active site" description="Charge relay system" evidence="8">
    <location>
        <position position="765"/>
    </location>
</feature>
<protein>
    <recommendedName>
        <fullName evidence="7">Tricorn protease homolog</fullName>
        <ecNumber evidence="7">3.4.21.-</ecNumber>
    </recommendedName>
</protein>
<dbReference type="SMART" id="SM00245">
    <property type="entry name" value="TSPc"/>
    <property type="match status" value="1"/>
</dbReference>
<feature type="active site" description="Charge relay system" evidence="8">
    <location>
        <position position="1040"/>
    </location>
</feature>
<dbReference type="Pfam" id="PF26550">
    <property type="entry name" value="Tricorn_2nd"/>
    <property type="match status" value="1"/>
</dbReference>
<evidence type="ECO:0000256" key="6">
    <source>
        <dbReference type="ARBA" id="ARBA00022825"/>
    </source>
</evidence>
<dbReference type="Gene3D" id="3.90.226.10">
    <property type="entry name" value="2-enoyl-CoA Hydratase, Chain A, domain 1"/>
    <property type="match status" value="1"/>
</dbReference>
<dbReference type="CDD" id="cd07562">
    <property type="entry name" value="Peptidase_S41_TRI"/>
    <property type="match status" value="1"/>
</dbReference>
<evidence type="ECO:0000256" key="4">
    <source>
        <dbReference type="ARBA" id="ARBA00022670"/>
    </source>
</evidence>
<dbReference type="Gene3D" id="2.120.10.30">
    <property type="entry name" value="TolB, C-terminal domain"/>
    <property type="match status" value="2"/>
</dbReference>
<evidence type="ECO:0000256" key="3">
    <source>
        <dbReference type="ARBA" id="ARBA00022490"/>
    </source>
</evidence>
<dbReference type="Pfam" id="PF03572">
    <property type="entry name" value="Peptidase_S41"/>
    <property type="match status" value="1"/>
</dbReference>
<sequence>MNKYLFLFLLVIMVKIAAAQQTPLWLRYPALSPDGKTIVFSYKGDLYKVSSAGGDAIPLTLHEAHDFMPVWSRDGQFIAFASDRYGNFDVFVMPAAGGEATRLTYHSANDYPYDFTPDGKKVVFGTNRNDIYTSVRFPQKGLFQKLYEVPVTGGRSVMFLSAGSEFAHFSSKGDQLIFQDRKGYEDAARKHHTSAVTRDIWIYDVKKDDYQQVSGFAGEDREPIFSADDQYFYYLSEKNGNSQNIYKAPVKTKIAEQQLTKFKDHPVRHLSRSNDNTLCFTYDGEIYTMKEGDQPKKVAIRINTDGRTNTEKIIPINTGVTQTALSPNGKEIAFIVRGEVFVTSVEGGITKRITNTPQQERTLQFSPDGRSLIYAAERGNSWDIYRTTIERKEEPYFYASTVLKEEPLVATEAEEFQPVVSPDGKEIAYLEERNIIKVYNIAAKKSRTIVPKGINFSYSDGDQSFKWSPDGKWIAFNSAEGKWGTAEIDLMKADGTGERINVTESGFADGTAKWAFNGKALLWLTDRDGKKPLAFQGAREVDIYAMFFDQELYDRFKLNKDDYALLKEKEDNDKKDKKDSALQALAAKKEKDWQPLFENLDNRKERLTINSGNISDYVLSADGEKLYYLARVEKGYDLWLTNTRTRETKILTKLDGGPAGLDVSKDGKSLFVVSDGRIMKVDAEAGRVSPVIVNGEMNLNAAAEREYIFEHAWRQVVKKFYDPKLQGTDWKLYKTAYEKFLPYINNNYDYQELLSELLGELNASHTGGRYAPPQVNTDATASLGLLYDETFDGDGVKVMEVIDGGPLLNAKTKIVKGTVIEKIDGEQIAENMDWNKLLNRKAGKNVLLSLYNPVTKERWEETLKPISQGEEQGLMYNRWTKIMRQKVDELSGGKVGYVHIQGMNDGSYRTVYEEVLGKNANKEALIVDTRFNGGGWLHDDLVTFLGGKKYMNFSPQGATPTSGEPRNKWSNPSCVLMSESNYSDAFLFPYAYKSLELGKLIGMPVPGTGTAVWWETQIDPTLVFGIPMVATIGKENRPTENLQLEPDIKLTNDYKAILKGYDQQLERAVKEMLEEIKKGPKKGF</sequence>
<dbReference type="Proteomes" id="UP000263900">
    <property type="component" value="Chromosome"/>
</dbReference>
<dbReference type="InterPro" id="IPR005151">
    <property type="entry name" value="Tail-specific_protease"/>
</dbReference>
<dbReference type="Gene3D" id="2.30.42.10">
    <property type="match status" value="1"/>
</dbReference>
<dbReference type="InterPro" id="IPR028204">
    <property type="entry name" value="Tricorn_C1"/>
</dbReference>
<dbReference type="Pfam" id="PF26549">
    <property type="entry name" value="Tricorn_N"/>
    <property type="match status" value="1"/>
</dbReference>
<feature type="domain" description="Tail specific protease" evidence="10">
    <location>
        <begin position="856"/>
        <end position="1051"/>
    </location>
</feature>
<dbReference type="InterPro" id="IPR011042">
    <property type="entry name" value="6-blade_b-propeller_TolB-like"/>
</dbReference>
<evidence type="ECO:0000256" key="9">
    <source>
        <dbReference type="PIRSR" id="PIRSR036421-3"/>
    </source>
</evidence>